<evidence type="ECO:0000313" key="2">
    <source>
        <dbReference type="EMBL" id="KAJ8866094.1"/>
    </source>
</evidence>
<proteinExistence type="predicted"/>
<sequence length="1405" mass="155951">MQEVLSNRQCYIVACSYPVFPSRGKAPRDEGQVYNVRVRRRACVQWRVGLICGTVDWMLVPPLVGLRRSGNGLYLIGYHVLQQIPYWLCCRLACKLQGADCPASYEAAVAERLDCSPPTRANRVQSLAGSLPHFHMRESCRTMPLVCGFSRRSHVYPLPLIQALLHTHLASPLFYSQDLAVKSCPNLFPHFTPATYRVWSGAGIGGRGKREIPEKARRTFPLAKVRVTRPEIESGHPWWEASVLIAQPPRPQNYGRIYLTSVSHQAAARRATCRLPTQHSVYGDDTIAVNHIGVRLIRRFGRLFNIEVLRGADEGEVRGVCSNAGLQEREIPEKTRRPAASSGAIPTCGDPGATSSGIEPGLPGCLLASHLGDLGSIPGTWESCRTMPLVRGFSRGSPVSQALSFRRCSVLASITLIGSEDLDVKSLPNLFWTHNHPSHPSVARPSGGHVINPSTDRRMAMRIRTLKKKMQVSSHRLSGWLAAIFVLIRMQLSSSRPSALFHLSNSCFIKKKEELGMPGEAGLARDRRKNLQFEEIHLFPFSPVLSYCSVHLKDASRVGDKIDLHLRLEGNMTAIHNPHKEGSEYGAAPECKGVGNGSPPRKPADQRHRPARFQLAKIRIWSIAGMKGRGKREMSTGGIIRRDYRKVMLCFSHSPANKRPTSLARWGSGGAVGRALAFHQGDPDSTPGVFTPGFLHVGIVLDDAACRRVFSGHSRSPLPLDSSAARSYGSHFTSCPGPSWKARYSESVASHCVSTFDKLDSFTVTSNFCRGRGGVVVRLLASHLRETGFDFRWGRSRIFHNCCWREDFLRGLAFTHTAAPYSPHFTLIGSQDLAVKSRPNLFTHSNVSEALLKFCIRAIYLPNSPLKVPLLASALREHYTPVQSPARSGDGALEERASVTLIAPALLGLEKGGKRCRQCNVRGAYLSLSGGTLSLLDVCRQYPHPPPPLGAQGPSTVIDGRGRLVEGRVWFRCCYPDLVCWMLVRLLASHLGEPGSIPGWVAPGLSYVGIVTDDAAGRRVFSGISRFPPALAFRRCSALNLASPPSALRTSLFETRVSSTERMEKFGRHLTSRSGEPMSVRIWSSTGMQGPGGREVGKNPLQYVSNTPAVKPIQSGVETTEQLFSRTVTTAAPPPPPRFIQLLQVYDNVSILLVAEEYTTCIEVDHKQDFNKSAQLTTNSLQMCIYCWCVSSRQCDSSFTLIALQTKAGDRKEWLYLKRRPFKRSNAVDITARVYWVPRRSLVSGRNTFSISRLHPGYRFLLRTALSKHRLTLQHFTTYHCCEPLTPTREGIYDRRHASRQRGIGQPRPAIGATTTSTIVLPSRYKPCNHIRTEDNRNHRKPSRQKNSNLHTIKKCYRKRSVWKRSLLVGGATAAERLARSPPTKANPVQSRIGSPDFRKWESCR</sequence>
<feature type="region of interest" description="Disordered" evidence="1">
    <location>
        <begin position="1331"/>
        <end position="1350"/>
    </location>
</feature>
<dbReference type="EMBL" id="JARBHB010000017">
    <property type="protein sequence ID" value="KAJ8866094.1"/>
    <property type="molecule type" value="Genomic_DNA"/>
</dbReference>
<name>A0ABQ9G0T0_9NEOP</name>
<keyword evidence="3" id="KW-1185">Reference proteome</keyword>
<comment type="caution">
    <text evidence="2">The sequence shown here is derived from an EMBL/GenBank/DDBJ whole genome shotgun (WGS) entry which is preliminary data.</text>
</comment>
<organism evidence="2 3">
    <name type="scientific">Dryococelus australis</name>
    <dbReference type="NCBI Taxonomy" id="614101"/>
    <lineage>
        <taxon>Eukaryota</taxon>
        <taxon>Metazoa</taxon>
        <taxon>Ecdysozoa</taxon>
        <taxon>Arthropoda</taxon>
        <taxon>Hexapoda</taxon>
        <taxon>Insecta</taxon>
        <taxon>Pterygota</taxon>
        <taxon>Neoptera</taxon>
        <taxon>Polyneoptera</taxon>
        <taxon>Phasmatodea</taxon>
        <taxon>Verophasmatodea</taxon>
        <taxon>Anareolatae</taxon>
        <taxon>Phasmatidae</taxon>
        <taxon>Eurycanthinae</taxon>
        <taxon>Dryococelus</taxon>
    </lineage>
</organism>
<evidence type="ECO:0000256" key="1">
    <source>
        <dbReference type="SAM" id="MobiDB-lite"/>
    </source>
</evidence>
<evidence type="ECO:0000313" key="3">
    <source>
        <dbReference type="Proteomes" id="UP001159363"/>
    </source>
</evidence>
<gene>
    <name evidence="2" type="ORF">PR048_033618</name>
</gene>
<reference evidence="2 3" key="1">
    <citation type="submission" date="2023-02" db="EMBL/GenBank/DDBJ databases">
        <title>LHISI_Scaffold_Assembly.</title>
        <authorList>
            <person name="Stuart O.P."/>
            <person name="Cleave R."/>
            <person name="Magrath M.J.L."/>
            <person name="Mikheyev A.S."/>
        </authorList>
    </citation>
    <scope>NUCLEOTIDE SEQUENCE [LARGE SCALE GENOMIC DNA]</scope>
    <source>
        <strain evidence="2">Daus_M_001</strain>
        <tissue evidence="2">Leg muscle</tissue>
    </source>
</reference>
<dbReference type="Proteomes" id="UP001159363">
    <property type="component" value="Chromosome 16"/>
</dbReference>
<accession>A0ABQ9G0T0</accession>
<feature type="region of interest" description="Disordered" evidence="1">
    <location>
        <begin position="1379"/>
        <end position="1405"/>
    </location>
</feature>
<protein>
    <submittedName>
        <fullName evidence="2">Uncharacterized protein</fullName>
    </submittedName>
</protein>